<dbReference type="Proteomes" id="UP000235965">
    <property type="component" value="Unassembled WGS sequence"/>
</dbReference>
<dbReference type="Gene3D" id="2.40.10.10">
    <property type="entry name" value="Trypsin-like serine proteases"/>
    <property type="match status" value="4"/>
</dbReference>
<evidence type="ECO:0000256" key="4">
    <source>
        <dbReference type="ARBA" id="ARBA00023157"/>
    </source>
</evidence>
<comment type="caution">
    <text evidence="7">The sequence shown here is derived from an EMBL/GenBank/DDBJ whole genome shotgun (WGS) entry which is preliminary data.</text>
</comment>
<dbReference type="InterPro" id="IPR043504">
    <property type="entry name" value="Peptidase_S1_PA_chymotrypsin"/>
</dbReference>
<dbReference type="Pfam" id="PF00089">
    <property type="entry name" value="Trypsin"/>
    <property type="match status" value="2"/>
</dbReference>
<dbReference type="PROSITE" id="PS00134">
    <property type="entry name" value="TRYPSIN_HIS"/>
    <property type="match status" value="1"/>
</dbReference>
<accession>A0A2J7PUH3</accession>
<dbReference type="InterPro" id="IPR018114">
    <property type="entry name" value="TRYPSIN_HIS"/>
</dbReference>
<dbReference type="InterPro" id="IPR050430">
    <property type="entry name" value="Peptidase_S1"/>
</dbReference>
<keyword evidence="3" id="KW-0720">Serine protease</keyword>
<keyword evidence="1" id="KW-0645">Protease</keyword>
<proteinExistence type="predicted"/>
<evidence type="ECO:0000259" key="6">
    <source>
        <dbReference type="PROSITE" id="PS50240"/>
    </source>
</evidence>
<evidence type="ECO:0000256" key="3">
    <source>
        <dbReference type="ARBA" id="ARBA00022825"/>
    </source>
</evidence>
<dbReference type="GO" id="GO:0004252">
    <property type="term" value="F:serine-type endopeptidase activity"/>
    <property type="evidence" value="ECO:0007669"/>
    <property type="project" value="InterPro"/>
</dbReference>
<dbReference type="PANTHER" id="PTHR24276">
    <property type="entry name" value="POLYSERASE-RELATED"/>
    <property type="match status" value="1"/>
</dbReference>
<dbReference type="CDD" id="cd00190">
    <property type="entry name" value="Tryp_SPc"/>
    <property type="match status" value="1"/>
</dbReference>
<name>A0A2J7PUH3_9NEOP</name>
<feature type="signal peptide" evidence="5">
    <location>
        <begin position="1"/>
        <end position="17"/>
    </location>
</feature>
<dbReference type="FunFam" id="2.40.10.10:FF:000068">
    <property type="entry name" value="transmembrane protease serine 2"/>
    <property type="match status" value="1"/>
</dbReference>
<evidence type="ECO:0000313" key="7">
    <source>
        <dbReference type="EMBL" id="PNF19982.1"/>
    </source>
</evidence>
<dbReference type="GO" id="GO:0006508">
    <property type="term" value="P:proteolysis"/>
    <property type="evidence" value="ECO:0007669"/>
    <property type="project" value="UniProtKB-KW"/>
</dbReference>
<dbReference type="OrthoDB" id="10051896at2759"/>
<evidence type="ECO:0000256" key="5">
    <source>
        <dbReference type="SAM" id="SignalP"/>
    </source>
</evidence>
<gene>
    <name evidence="7" type="ORF">B7P43_G09972</name>
</gene>
<dbReference type="InParanoid" id="A0A2J7PUH3"/>
<keyword evidence="4" id="KW-1015">Disulfide bond</keyword>
<feature type="chain" id="PRO_5014397839" description="Peptidase S1 domain-containing protein" evidence="5">
    <location>
        <begin position="18"/>
        <end position="442"/>
    </location>
</feature>
<evidence type="ECO:0000313" key="8">
    <source>
        <dbReference type="Proteomes" id="UP000235965"/>
    </source>
</evidence>
<reference evidence="7 8" key="1">
    <citation type="submission" date="2017-12" db="EMBL/GenBank/DDBJ databases">
        <title>Hemimetabolous genomes reveal molecular basis of termite eusociality.</title>
        <authorList>
            <person name="Harrison M.C."/>
            <person name="Jongepier E."/>
            <person name="Robertson H.M."/>
            <person name="Arning N."/>
            <person name="Bitard-Feildel T."/>
            <person name="Chao H."/>
            <person name="Childers C.P."/>
            <person name="Dinh H."/>
            <person name="Doddapaneni H."/>
            <person name="Dugan S."/>
            <person name="Gowin J."/>
            <person name="Greiner C."/>
            <person name="Han Y."/>
            <person name="Hu H."/>
            <person name="Hughes D.S.T."/>
            <person name="Huylmans A.-K."/>
            <person name="Kemena C."/>
            <person name="Kremer L.P.M."/>
            <person name="Lee S.L."/>
            <person name="Lopez-Ezquerra A."/>
            <person name="Mallet L."/>
            <person name="Monroy-Kuhn J.M."/>
            <person name="Moser A."/>
            <person name="Murali S.C."/>
            <person name="Muzny D.M."/>
            <person name="Otani S."/>
            <person name="Piulachs M.-D."/>
            <person name="Poelchau M."/>
            <person name="Qu J."/>
            <person name="Schaub F."/>
            <person name="Wada-Katsumata A."/>
            <person name="Worley K.C."/>
            <person name="Xie Q."/>
            <person name="Ylla G."/>
            <person name="Poulsen M."/>
            <person name="Gibbs R.A."/>
            <person name="Schal C."/>
            <person name="Richards S."/>
            <person name="Belles X."/>
            <person name="Korb J."/>
            <person name="Bornberg-Bauer E."/>
        </authorList>
    </citation>
    <scope>NUCLEOTIDE SEQUENCE [LARGE SCALE GENOMIC DNA]</scope>
    <source>
        <tissue evidence="7">Whole body</tissue>
    </source>
</reference>
<dbReference type="PANTHER" id="PTHR24276:SF98">
    <property type="entry name" value="FI18310P1-RELATED"/>
    <property type="match status" value="1"/>
</dbReference>
<dbReference type="EMBL" id="NEVH01021198">
    <property type="protein sequence ID" value="PNF19982.1"/>
    <property type="molecule type" value="Genomic_DNA"/>
</dbReference>
<feature type="domain" description="Peptidase S1" evidence="6">
    <location>
        <begin position="35"/>
        <end position="274"/>
    </location>
</feature>
<dbReference type="PROSITE" id="PS50240">
    <property type="entry name" value="TRYPSIN_DOM"/>
    <property type="match status" value="1"/>
</dbReference>
<keyword evidence="2" id="KW-0378">Hydrolase</keyword>
<dbReference type="STRING" id="105785.A0A2J7PUH3"/>
<dbReference type="PROSITE" id="PS51257">
    <property type="entry name" value="PROKAR_LIPOPROTEIN"/>
    <property type="match status" value="1"/>
</dbReference>
<dbReference type="AlphaFoldDB" id="A0A2J7PUH3"/>
<organism evidence="7 8">
    <name type="scientific">Cryptotermes secundus</name>
    <dbReference type="NCBI Taxonomy" id="105785"/>
    <lineage>
        <taxon>Eukaryota</taxon>
        <taxon>Metazoa</taxon>
        <taxon>Ecdysozoa</taxon>
        <taxon>Arthropoda</taxon>
        <taxon>Hexapoda</taxon>
        <taxon>Insecta</taxon>
        <taxon>Pterygota</taxon>
        <taxon>Neoptera</taxon>
        <taxon>Polyneoptera</taxon>
        <taxon>Dictyoptera</taxon>
        <taxon>Blattodea</taxon>
        <taxon>Blattoidea</taxon>
        <taxon>Termitoidae</taxon>
        <taxon>Kalotermitidae</taxon>
        <taxon>Cryptotermitinae</taxon>
        <taxon>Cryptotermes</taxon>
    </lineage>
</organism>
<dbReference type="InterPro" id="IPR009003">
    <property type="entry name" value="Peptidase_S1_PA"/>
</dbReference>
<dbReference type="SUPFAM" id="SSF50494">
    <property type="entry name" value="Trypsin-like serine proteases"/>
    <property type="match status" value="2"/>
</dbReference>
<dbReference type="InterPro" id="IPR001254">
    <property type="entry name" value="Trypsin_dom"/>
</dbReference>
<keyword evidence="8" id="KW-1185">Reference proteome</keyword>
<dbReference type="SMART" id="SM00020">
    <property type="entry name" value="Tryp_SPc"/>
    <property type="match status" value="1"/>
</dbReference>
<keyword evidence="5" id="KW-0732">Signal</keyword>
<evidence type="ECO:0000256" key="1">
    <source>
        <dbReference type="ARBA" id="ARBA00022670"/>
    </source>
</evidence>
<sequence length="442" mass="49132">MKLFLAVFSTLVLGCLGAHSKIQGVFVDLARNLKIVNGEKAEDGEFPFQVSLQYAGRHYCGATLLSTEYILTAAHCIFGNLVGDYSVRAGSNANYEGGTVHRVVEWAYHEDYINEAYWYNDIAVLKVNPNFTLTENLTLTKLPPDGDEPEDGAASVAIGWGSTCYGCAGQTNLQKVNLRIFSHEDCLEAYGDGPTRDMVCSGVPEDTKGVCSVLLLNPNTTAQCTGTRIFPQWFLTAANCNPSGTKDFIVISRNNNNGQYDNHTITKWINHNEYNNNKYWNNNIALVKVEPIIEGPYTAVLPNADVADYTNETGTVFGWGANCGFCSWSETLKKIDNLKIYSHEECEAIYGEGPTNSTICAGNPDKLEGICDNELDLVKTMEEEDNYDAHSQNEVGLMRTLKEEEQPAHFKNEGNSVRNSAMRAEEQRLRFQQLEYIMPLKV</sequence>
<protein>
    <recommendedName>
        <fullName evidence="6">Peptidase S1 domain-containing protein</fullName>
    </recommendedName>
</protein>
<evidence type="ECO:0000256" key="2">
    <source>
        <dbReference type="ARBA" id="ARBA00022801"/>
    </source>
</evidence>